<protein>
    <submittedName>
        <fullName evidence="1">Uncharacterized protein</fullName>
    </submittedName>
</protein>
<evidence type="ECO:0000313" key="1">
    <source>
        <dbReference type="EMBL" id="EEF34836.1"/>
    </source>
</evidence>
<dbReference type="EMBL" id="EQ974045">
    <property type="protein sequence ID" value="EEF34836.1"/>
    <property type="molecule type" value="Genomic_DNA"/>
</dbReference>
<reference evidence="2" key="1">
    <citation type="journal article" date="2010" name="Nat. Biotechnol.">
        <title>Draft genome sequence of the oilseed species Ricinus communis.</title>
        <authorList>
            <person name="Chan A.P."/>
            <person name="Crabtree J."/>
            <person name="Zhao Q."/>
            <person name="Lorenzi H."/>
            <person name="Orvis J."/>
            <person name="Puiu D."/>
            <person name="Melake-Berhan A."/>
            <person name="Jones K.M."/>
            <person name="Redman J."/>
            <person name="Chen G."/>
            <person name="Cahoon E.B."/>
            <person name="Gedil M."/>
            <person name="Stanke M."/>
            <person name="Haas B.J."/>
            <person name="Wortman J.R."/>
            <person name="Fraser-Liggett C.M."/>
            <person name="Ravel J."/>
            <person name="Rabinowicz P.D."/>
        </authorList>
    </citation>
    <scope>NUCLEOTIDE SEQUENCE [LARGE SCALE GENOMIC DNA]</scope>
    <source>
        <strain evidence="2">cv. Hale</strain>
    </source>
</reference>
<gene>
    <name evidence="1" type="ORF">RCOM_1148610</name>
</gene>
<accession>B9SNF8</accession>
<evidence type="ECO:0000313" key="2">
    <source>
        <dbReference type="Proteomes" id="UP000008311"/>
    </source>
</evidence>
<organism evidence="1 2">
    <name type="scientific">Ricinus communis</name>
    <name type="common">Castor bean</name>
    <dbReference type="NCBI Taxonomy" id="3988"/>
    <lineage>
        <taxon>Eukaryota</taxon>
        <taxon>Viridiplantae</taxon>
        <taxon>Streptophyta</taxon>
        <taxon>Embryophyta</taxon>
        <taxon>Tracheophyta</taxon>
        <taxon>Spermatophyta</taxon>
        <taxon>Magnoliopsida</taxon>
        <taxon>eudicotyledons</taxon>
        <taxon>Gunneridae</taxon>
        <taxon>Pentapetalae</taxon>
        <taxon>rosids</taxon>
        <taxon>fabids</taxon>
        <taxon>Malpighiales</taxon>
        <taxon>Euphorbiaceae</taxon>
        <taxon>Acalyphoideae</taxon>
        <taxon>Acalypheae</taxon>
        <taxon>Ricinus</taxon>
    </lineage>
</organism>
<keyword evidence="2" id="KW-1185">Reference proteome</keyword>
<sequence length="111" mass="12575">MAIETPLGRLSGRDTLIWDDSFSSIATMQERPGYAAILRVDSSNYNIKAVPQETKVLVDEIKEISEFIDSCNLITVKREQNRVAASWQQMYLLLFNGTHTADQEKIKIKVA</sequence>
<dbReference type="AlphaFoldDB" id="B9SNF8"/>
<dbReference type="InParanoid" id="B9SNF8"/>
<proteinExistence type="predicted"/>
<dbReference type="Proteomes" id="UP000008311">
    <property type="component" value="Unassembled WGS sequence"/>
</dbReference>
<name>B9SNF8_RICCO</name>